<dbReference type="InterPro" id="IPR012919">
    <property type="entry name" value="SUN_dom"/>
</dbReference>
<feature type="domain" description="SUN" evidence="7">
    <location>
        <begin position="150"/>
        <end position="321"/>
    </location>
</feature>
<evidence type="ECO:0000256" key="2">
    <source>
        <dbReference type="ARBA" id="ARBA00022692"/>
    </source>
</evidence>
<keyword evidence="9" id="KW-1185">Reference proteome</keyword>
<evidence type="ECO:0000256" key="3">
    <source>
        <dbReference type="ARBA" id="ARBA00022989"/>
    </source>
</evidence>
<feature type="transmembrane region" description="Helical" evidence="6">
    <location>
        <begin position="35"/>
        <end position="55"/>
    </location>
</feature>
<evidence type="ECO:0000256" key="1">
    <source>
        <dbReference type="ARBA" id="ARBA00004370"/>
    </source>
</evidence>
<comment type="caution">
    <text evidence="8">The sequence shown here is derived from an EMBL/GenBank/DDBJ whole genome shotgun (WGS) entry which is preliminary data.</text>
</comment>
<organism evidence="8 9">
    <name type="scientific">Deinandra increscens subsp. villosa</name>
    <dbReference type="NCBI Taxonomy" id="3103831"/>
    <lineage>
        <taxon>Eukaryota</taxon>
        <taxon>Viridiplantae</taxon>
        <taxon>Streptophyta</taxon>
        <taxon>Embryophyta</taxon>
        <taxon>Tracheophyta</taxon>
        <taxon>Spermatophyta</taxon>
        <taxon>Magnoliopsida</taxon>
        <taxon>eudicotyledons</taxon>
        <taxon>Gunneridae</taxon>
        <taxon>Pentapetalae</taxon>
        <taxon>asterids</taxon>
        <taxon>campanulids</taxon>
        <taxon>Asterales</taxon>
        <taxon>Asteraceae</taxon>
        <taxon>Asteroideae</taxon>
        <taxon>Heliantheae alliance</taxon>
        <taxon>Madieae</taxon>
        <taxon>Madiinae</taxon>
        <taxon>Deinandra</taxon>
    </lineage>
</organism>
<dbReference type="GO" id="GO:0005737">
    <property type="term" value="C:cytoplasm"/>
    <property type="evidence" value="ECO:0007669"/>
    <property type="project" value="TreeGrafter"/>
</dbReference>
<keyword evidence="3 6" id="KW-1133">Transmembrane helix</keyword>
<gene>
    <name evidence="8" type="ORF">SSX86_021963</name>
</gene>
<dbReference type="Pfam" id="PF07738">
    <property type="entry name" value="Sad1_UNC"/>
    <property type="match status" value="1"/>
</dbReference>
<proteinExistence type="predicted"/>
<dbReference type="GO" id="GO:0034975">
    <property type="term" value="P:protein folding in endoplasmic reticulum"/>
    <property type="evidence" value="ECO:0007669"/>
    <property type="project" value="TreeGrafter"/>
</dbReference>
<name>A0AAP0CRR8_9ASTR</name>
<evidence type="ECO:0000313" key="8">
    <source>
        <dbReference type="EMBL" id="KAK9059343.1"/>
    </source>
</evidence>
<feature type="compositionally biased region" description="Basic and acidic residues" evidence="5">
    <location>
        <begin position="368"/>
        <end position="377"/>
    </location>
</feature>
<dbReference type="PANTHER" id="PTHR12953">
    <property type="entry name" value="MEMBRANE PROTEIN CH1 RELATED"/>
    <property type="match status" value="1"/>
</dbReference>
<dbReference type="PROSITE" id="PS51469">
    <property type="entry name" value="SUN"/>
    <property type="match status" value="1"/>
</dbReference>
<feature type="region of interest" description="Disordered" evidence="5">
    <location>
        <begin position="368"/>
        <end position="387"/>
    </location>
</feature>
<evidence type="ECO:0000256" key="6">
    <source>
        <dbReference type="SAM" id="Phobius"/>
    </source>
</evidence>
<dbReference type="EMBL" id="JBCNJP010000021">
    <property type="protein sequence ID" value="KAK9059343.1"/>
    <property type="molecule type" value="Genomic_DNA"/>
</dbReference>
<protein>
    <recommendedName>
        <fullName evidence="7">SUN domain-containing protein</fullName>
    </recommendedName>
</protein>
<dbReference type="SUPFAM" id="SSF49785">
    <property type="entry name" value="Galactose-binding domain-like"/>
    <property type="match status" value="1"/>
</dbReference>
<dbReference type="Gene3D" id="2.60.120.260">
    <property type="entry name" value="Galactose-binding domain-like"/>
    <property type="match status" value="1"/>
</dbReference>
<feature type="transmembrane region" description="Helical" evidence="6">
    <location>
        <begin position="552"/>
        <end position="570"/>
    </location>
</feature>
<dbReference type="GO" id="GO:0016020">
    <property type="term" value="C:membrane"/>
    <property type="evidence" value="ECO:0007669"/>
    <property type="project" value="UniProtKB-SubCell"/>
</dbReference>
<dbReference type="InterPro" id="IPR008979">
    <property type="entry name" value="Galactose-bd-like_sf"/>
</dbReference>
<keyword evidence="2 6" id="KW-0812">Transmembrane</keyword>
<dbReference type="InterPro" id="IPR045120">
    <property type="entry name" value="Suco/Slp1-like"/>
</dbReference>
<evidence type="ECO:0000313" key="9">
    <source>
        <dbReference type="Proteomes" id="UP001408789"/>
    </source>
</evidence>
<dbReference type="AlphaFoldDB" id="A0AAP0CRR8"/>
<evidence type="ECO:0000256" key="5">
    <source>
        <dbReference type="SAM" id="MobiDB-lite"/>
    </source>
</evidence>
<accession>A0AAP0CRR8</accession>
<dbReference type="PANTHER" id="PTHR12953:SF8">
    <property type="entry name" value="GALACTOSE-BINDING-LIKE DOMAIN SUPERFAMILY, SUN DOMAIN-CONTAINING PROTEIN"/>
    <property type="match status" value="1"/>
</dbReference>
<evidence type="ECO:0000259" key="7">
    <source>
        <dbReference type="PROSITE" id="PS51469"/>
    </source>
</evidence>
<dbReference type="Proteomes" id="UP001408789">
    <property type="component" value="Unassembled WGS sequence"/>
</dbReference>
<comment type="subcellular location">
    <subcellularLocation>
        <location evidence="1">Membrane</location>
    </subcellularLocation>
</comment>
<reference evidence="8 9" key="1">
    <citation type="submission" date="2024-04" db="EMBL/GenBank/DDBJ databases">
        <title>The reference genome of an endangered Asteraceae, Deinandra increscens subsp. villosa, native to the Central Coast of California.</title>
        <authorList>
            <person name="Guilliams M."/>
            <person name="Hasenstab-Lehman K."/>
            <person name="Meyer R."/>
            <person name="Mcevoy S."/>
        </authorList>
    </citation>
    <scope>NUCLEOTIDE SEQUENCE [LARGE SCALE GENOMIC DNA]</scope>
    <source>
        <tissue evidence="8">Leaf</tissue>
    </source>
</reference>
<keyword evidence="4 6" id="KW-0472">Membrane</keyword>
<evidence type="ECO:0000256" key="4">
    <source>
        <dbReference type="ARBA" id="ARBA00023136"/>
    </source>
</evidence>
<sequence length="571" mass="65668">MKKPIIDNASADVAFRPQNLKLFVKKDEKESFLKFSLPLIITFWFPFMFSFSTFLPNLGNQGNVRVFNKNITNMRSYPYLEDQGLNRTNRVLLEFDISSVYNDSTSYEHEPEETEDNPFQETSPEEELLWKVLGYSTFVSEQHIQDIYLEKKQEEVQTGRTHLAPNGLVNITHRLEPDGTKYNYAAASKGAKVVAHDKEAKGASNILGEDHDMYLRNPCSVADKFVVIELAEETLVDAIRLANFEHHSSNFKQFELSGSLVFPTETWYELGTFVAENAKHTQYFKLPEPKWARYIMLRLVTHYGSEFYCTLSVFEAYGVDVIEQMLEDLIMASSGGSTDRKLSNPNHTLLSEHNGFRKLNGGEFDGKIEGKNDDAPKKPTKVPETVAKGNGRVHGDAVLKILMQKVRLLEDSLWLLEENINELSKIQEGVFSQLDKEIVRYSGLVEQTRLEIKDFWPWKETMEKELIDLEPWKASVSFRLESVVKENIMLRQDIEKITSDEERLDKAEHALLCASLSVTVVVAFKILWDLIPHSKSNSSIELPRREVRSKRGWKQLVFTCIFLVVVVLIFW</sequence>